<dbReference type="Gene3D" id="3.90.550.10">
    <property type="entry name" value="Spore Coat Polysaccharide Biosynthesis Protein SpsA, Chain A"/>
    <property type="match status" value="1"/>
</dbReference>
<comment type="caution">
    <text evidence="2">The sequence shown here is derived from an EMBL/GenBank/DDBJ whole genome shotgun (WGS) entry which is preliminary data.</text>
</comment>
<dbReference type="PANTHER" id="PTHR22916">
    <property type="entry name" value="GLYCOSYLTRANSFERASE"/>
    <property type="match status" value="1"/>
</dbReference>
<evidence type="ECO:0000313" key="2">
    <source>
        <dbReference type="EMBL" id="MBE6505933.1"/>
    </source>
</evidence>
<dbReference type="AlphaFoldDB" id="A0A8T3VL44"/>
<evidence type="ECO:0000313" key="3">
    <source>
        <dbReference type="Proteomes" id="UP000762703"/>
    </source>
</evidence>
<proteinExistence type="predicted"/>
<reference evidence="2" key="1">
    <citation type="submission" date="2019-04" db="EMBL/GenBank/DDBJ databases">
        <title>Evolution of Biomass-Degrading Anaerobic Consortia Revealed by Metagenomics.</title>
        <authorList>
            <person name="Peng X."/>
        </authorList>
    </citation>
    <scope>NUCLEOTIDE SEQUENCE</scope>
    <source>
        <strain evidence="2">SIG12</strain>
    </source>
</reference>
<evidence type="ECO:0000259" key="1">
    <source>
        <dbReference type="Pfam" id="PF00535"/>
    </source>
</evidence>
<sequence>MGDIKVSIVVPVYNTSKYFADCMDSLINQSLGDIEIICINDGSTDNSLEILEEYAKKDSRVKIFTIKNSGLSLARNYGIEQSRGKYIGFVDSDDYVDEYMFEKLYISCKNNDLDLAICKISLFDDETGEINNNLNYYNLGVFKDLNKEVFNSDDTTQFTCNIVVNAYNKLYRKSLLEDNSIEFPPYLIFEDEIFFIKTYLNSKRISIVNEFLYYYRLNREGSITYLEKENDYVDMVEIYKREREIFKEANKYSEYKYL</sequence>
<organism evidence="2 3">
    <name type="scientific">Methanobrevibacter millerae</name>
    <dbReference type="NCBI Taxonomy" id="230361"/>
    <lineage>
        <taxon>Archaea</taxon>
        <taxon>Methanobacteriati</taxon>
        <taxon>Methanobacteriota</taxon>
        <taxon>Methanomada group</taxon>
        <taxon>Methanobacteria</taxon>
        <taxon>Methanobacteriales</taxon>
        <taxon>Methanobacteriaceae</taxon>
        <taxon>Methanobrevibacter</taxon>
    </lineage>
</organism>
<gene>
    <name evidence="2" type="ORF">E7Z73_09425</name>
</gene>
<dbReference type="InterPro" id="IPR029044">
    <property type="entry name" value="Nucleotide-diphossugar_trans"/>
</dbReference>
<dbReference type="InterPro" id="IPR001173">
    <property type="entry name" value="Glyco_trans_2-like"/>
</dbReference>
<dbReference type="PANTHER" id="PTHR22916:SF3">
    <property type="entry name" value="UDP-GLCNAC:BETAGAL BETA-1,3-N-ACETYLGLUCOSAMINYLTRANSFERASE-LIKE PROTEIN 1"/>
    <property type="match status" value="1"/>
</dbReference>
<dbReference type="SUPFAM" id="SSF53448">
    <property type="entry name" value="Nucleotide-diphospho-sugar transferases"/>
    <property type="match status" value="1"/>
</dbReference>
<accession>A0A8T3VL44</accession>
<dbReference type="RefSeq" id="WP_303737582.1">
    <property type="nucleotide sequence ID" value="NZ_SUTE01000078.1"/>
</dbReference>
<dbReference type="EMBL" id="SUTE01000078">
    <property type="protein sequence ID" value="MBE6505933.1"/>
    <property type="molecule type" value="Genomic_DNA"/>
</dbReference>
<name>A0A8T3VL44_9EURY</name>
<dbReference type="Proteomes" id="UP000762703">
    <property type="component" value="Unassembled WGS sequence"/>
</dbReference>
<dbReference type="Pfam" id="PF00535">
    <property type="entry name" value="Glycos_transf_2"/>
    <property type="match status" value="1"/>
</dbReference>
<dbReference type="GO" id="GO:0016758">
    <property type="term" value="F:hexosyltransferase activity"/>
    <property type="evidence" value="ECO:0007669"/>
    <property type="project" value="UniProtKB-ARBA"/>
</dbReference>
<dbReference type="CDD" id="cd00761">
    <property type="entry name" value="Glyco_tranf_GTA_type"/>
    <property type="match status" value="1"/>
</dbReference>
<feature type="domain" description="Glycosyltransferase 2-like" evidence="1">
    <location>
        <begin position="7"/>
        <end position="157"/>
    </location>
</feature>
<protein>
    <submittedName>
        <fullName evidence="2">Glycosyltransferase</fullName>
    </submittedName>
</protein>